<dbReference type="AlphaFoldDB" id="A0A9P7EP06"/>
<accession>A0A9P7EP06</accession>
<evidence type="ECO:0000313" key="1">
    <source>
        <dbReference type="EMBL" id="KAG1827347.1"/>
    </source>
</evidence>
<reference evidence="1" key="1">
    <citation type="journal article" date="2020" name="New Phytol.">
        <title>Comparative genomics reveals dynamic genome evolution in host specialist ectomycorrhizal fungi.</title>
        <authorList>
            <person name="Lofgren L.A."/>
            <person name="Nguyen N.H."/>
            <person name="Vilgalys R."/>
            <person name="Ruytinx J."/>
            <person name="Liao H.L."/>
            <person name="Branco S."/>
            <person name="Kuo A."/>
            <person name="LaButti K."/>
            <person name="Lipzen A."/>
            <person name="Andreopoulos W."/>
            <person name="Pangilinan J."/>
            <person name="Riley R."/>
            <person name="Hundley H."/>
            <person name="Na H."/>
            <person name="Barry K."/>
            <person name="Grigoriev I.V."/>
            <person name="Stajich J.E."/>
            <person name="Kennedy P.G."/>
        </authorList>
    </citation>
    <scope>NUCLEOTIDE SEQUENCE</scope>
    <source>
        <strain evidence="1">MN1</strain>
    </source>
</reference>
<organism evidence="1 2">
    <name type="scientific">Suillus subaureus</name>
    <dbReference type="NCBI Taxonomy" id="48587"/>
    <lineage>
        <taxon>Eukaryota</taxon>
        <taxon>Fungi</taxon>
        <taxon>Dikarya</taxon>
        <taxon>Basidiomycota</taxon>
        <taxon>Agaricomycotina</taxon>
        <taxon>Agaricomycetes</taxon>
        <taxon>Agaricomycetidae</taxon>
        <taxon>Boletales</taxon>
        <taxon>Suillineae</taxon>
        <taxon>Suillaceae</taxon>
        <taxon>Suillus</taxon>
    </lineage>
</organism>
<keyword evidence="2" id="KW-1185">Reference proteome</keyword>
<proteinExistence type="predicted"/>
<dbReference type="EMBL" id="JABBWG010000001">
    <property type="protein sequence ID" value="KAG1827347.1"/>
    <property type="molecule type" value="Genomic_DNA"/>
</dbReference>
<evidence type="ECO:0000313" key="2">
    <source>
        <dbReference type="Proteomes" id="UP000807769"/>
    </source>
</evidence>
<sequence>MDVDESSVSQVSLDDLYLGPDDDIGYDSASSRSLDVLAAITNQSPLAQVDHPGSPINPDLYLRHEDDIINVDELLDSADPKIDALAASEVFMSLQSVQDQLGDYKHCTGDLLDPSIPLLLEAK</sequence>
<protein>
    <submittedName>
        <fullName evidence="1">Uncharacterized protein</fullName>
    </submittedName>
</protein>
<dbReference type="GeneID" id="64626242"/>
<dbReference type="Proteomes" id="UP000807769">
    <property type="component" value="Unassembled WGS sequence"/>
</dbReference>
<gene>
    <name evidence="1" type="ORF">BJ212DRAFT_1294644</name>
</gene>
<dbReference type="RefSeq" id="XP_041200194.1">
    <property type="nucleotide sequence ID" value="XM_041332225.1"/>
</dbReference>
<name>A0A9P7EP06_9AGAM</name>
<comment type="caution">
    <text evidence="1">The sequence shown here is derived from an EMBL/GenBank/DDBJ whole genome shotgun (WGS) entry which is preliminary data.</text>
</comment>